<evidence type="ECO:0000313" key="3">
    <source>
        <dbReference type="Proteomes" id="UP000176855"/>
    </source>
</evidence>
<accession>A0A1G2HMD4</accession>
<feature type="transmembrane region" description="Helical" evidence="1">
    <location>
        <begin position="114"/>
        <end position="134"/>
    </location>
</feature>
<reference evidence="2 3" key="1">
    <citation type="journal article" date="2016" name="Nat. Commun.">
        <title>Thousands of microbial genomes shed light on interconnected biogeochemical processes in an aquifer system.</title>
        <authorList>
            <person name="Anantharaman K."/>
            <person name="Brown C.T."/>
            <person name="Hug L.A."/>
            <person name="Sharon I."/>
            <person name="Castelle C.J."/>
            <person name="Probst A.J."/>
            <person name="Thomas B.C."/>
            <person name="Singh A."/>
            <person name="Wilkins M.J."/>
            <person name="Karaoz U."/>
            <person name="Brodie E.L."/>
            <person name="Williams K.H."/>
            <person name="Hubbard S.S."/>
            <person name="Banfield J.F."/>
        </authorList>
    </citation>
    <scope>NUCLEOTIDE SEQUENCE [LARGE SCALE GENOMIC DNA]</scope>
</reference>
<gene>
    <name evidence="2" type="ORF">A2730_00125</name>
</gene>
<feature type="transmembrane region" description="Helical" evidence="1">
    <location>
        <begin position="76"/>
        <end position="94"/>
    </location>
</feature>
<protein>
    <submittedName>
        <fullName evidence="2">Uncharacterized protein</fullName>
    </submittedName>
</protein>
<keyword evidence="1" id="KW-0472">Membrane</keyword>
<keyword evidence="1" id="KW-1133">Transmembrane helix</keyword>
<feature type="transmembrane region" description="Helical" evidence="1">
    <location>
        <begin position="46"/>
        <end position="64"/>
    </location>
</feature>
<name>A0A1G2HMD4_9BACT</name>
<comment type="caution">
    <text evidence="2">The sequence shown here is derived from an EMBL/GenBank/DDBJ whole genome shotgun (WGS) entry which is preliminary data.</text>
</comment>
<dbReference type="AlphaFoldDB" id="A0A1G2HMD4"/>
<keyword evidence="1" id="KW-0812">Transmembrane</keyword>
<dbReference type="STRING" id="1802202.A2730_00125"/>
<evidence type="ECO:0000256" key="1">
    <source>
        <dbReference type="SAM" id="Phobius"/>
    </source>
</evidence>
<dbReference type="Proteomes" id="UP000176855">
    <property type="component" value="Unassembled WGS sequence"/>
</dbReference>
<dbReference type="EMBL" id="MHOO01000011">
    <property type="protein sequence ID" value="OGZ63692.1"/>
    <property type="molecule type" value="Genomic_DNA"/>
</dbReference>
<organism evidence="2 3">
    <name type="scientific">Candidatus Staskawiczbacteria bacterium RIFCSPHIGHO2_01_FULL_39_25</name>
    <dbReference type="NCBI Taxonomy" id="1802202"/>
    <lineage>
        <taxon>Bacteria</taxon>
        <taxon>Candidatus Staskawicziibacteriota</taxon>
    </lineage>
</organism>
<evidence type="ECO:0000313" key="2">
    <source>
        <dbReference type="EMBL" id="OGZ63692.1"/>
    </source>
</evidence>
<proteinExistence type="predicted"/>
<sequence>MLSFTNYPFAKVQICKGPKKIINLIYMIIMDPQEVHATAGFGQVDLIVSSIAIFIGLVSIYLIIKLTKNLGGKIKSALQFFILGVSANILAMIWNILFGHTFTISIITVDAHNILMAIGMIFFIISTYRFSLLIPRN</sequence>